<feature type="compositionally biased region" description="Basic and acidic residues" evidence="1">
    <location>
        <begin position="155"/>
        <end position="167"/>
    </location>
</feature>
<reference evidence="3" key="1">
    <citation type="submission" date="2019-06" db="EMBL/GenBank/DDBJ databases">
        <authorList>
            <consortium name="Wellcome Sanger Institute Data Sharing"/>
        </authorList>
    </citation>
    <scope>NUCLEOTIDE SEQUENCE [LARGE SCALE GENOMIC DNA]</scope>
</reference>
<dbReference type="PANTHER" id="PTHR45762:SF10">
    <property type="entry name" value="C2H2-TYPE DOMAIN-CONTAINING PROTEIN"/>
    <property type="match status" value="1"/>
</dbReference>
<feature type="domain" description="U1-type" evidence="2">
    <location>
        <begin position="99"/>
        <end position="132"/>
    </location>
</feature>
<feature type="compositionally biased region" description="Basic and acidic residues" evidence="1">
    <location>
        <begin position="706"/>
        <end position="723"/>
    </location>
</feature>
<dbReference type="GO" id="GO:0003727">
    <property type="term" value="F:single-stranded RNA binding"/>
    <property type="evidence" value="ECO:0007669"/>
    <property type="project" value="TreeGrafter"/>
</dbReference>
<reference evidence="3" key="3">
    <citation type="submission" date="2025-09" db="UniProtKB">
        <authorList>
            <consortium name="Ensembl"/>
        </authorList>
    </citation>
    <scope>IDENTIFICATION</scope>
</reference>
<dbReference type="InterPro" id="IPR003604">
    <property type="entry name" value="Matrin/U1-like-C_Znf_C2H2"/>
</dbReference>
<dbReference type="Ensembl" id="ENSMMDT00005010103.1">
    <property type="protein sequence ID" value="ENSMMDP00005009798.1"/>
    <property type="gene ID" value="ENSMMDG00005005350.1"/>
</dbReference>
<feature type="region of interest" description="Disordered" evidence="1">
    <location>
        <begin position="693"/>
        <end position="831"/>
    </location>
</feature>
<feature type="compositionally biased region" description="Basic and acidic residues" evidence="1">
    <location>
        <begin position="430"/>
        <end position="441"/>
    </location>
</feature>
<keyword evidence="4" id="KW-1185">Reference proteome</keyword>
<dbReference type="OrthoDB" id="5877502at2759"/>
<dbReference type="AlphaFoldDB" id="A0A667X758"/>
<dbReference type="SMART" id="SM00451">
    <property type="entry name" value="ZnF_U1"/>
    <property type="match status" value="1"/>
</dbReference>
<dbReference type="GO" id="GO:0003725">
    <property type="term" value="F:double-stranded RNA binding"/>
    <property type="evidence" value="ECO:0007669"/>
    <property type="project" value="TreeGrafter"/>
</dbReference>
<evidence type="ECO:0000313" key="4">
    <source>
        <dbReference type="Proteomes" id="UP000472263"/>
    </source>
</evidence>
<evidence type="ECO:0000259" key="2">
    <source>
        <dbReference type="SMART" id="SM00451"/>
    </source>
</evidence>
<feature type="compositionally biased region" description="Basic and acidic residues" evidence="1">
    <location>
        <begin position="375"/>
        <end position="389"/>
    </location>
</feature>
<sequence>MEGLETPYEVEAPVDFIDCTICDKSIRGDTLYKIHLTTAGHLKKESALVARGFSARDHTVPDFEDILQYLQYLNLDEPIIGLTYLEEVPNTDASDPQPGPRYLCKLCDVYANLPNTVNHVIGRKHRQKYLQTKRPDLVTWDRTSMTSQSGKIMRAKAEVVERQDGRGTPKPMKKNRTVGKSNILRAPPKQKMGQNVSQNVSQQQLFDYQDEYSHQGRYPCNDSNVPPFHPNDPYMLGKSDRSTFKREDPLTRDHIGDELQRKNYMESDMYGQEFKEGDYEREYQDDYVVNERRRDLRQPGGVSGRDVRPDMPHRHGRIHPAEAPPHMTPYPESDPLKQFYSEEVRRGQLRSAEAAQTRRNTYPLRDPHGTAYPGRDPDPGRYSSERAYPREGPCGRPYIEESSRDYTSYSSASVCVDEHTRGTGDYSEEETQHTAYPKDESLQPVYPEDEQHQWSLEREQSRHGNINGGGRQGSNDPEAKRRRLPEHMESAQPYDKDHLLEMVRAFRQDRRASHREDAVVNPGPSRPGPPLSQRPVEVVSNLSEIPEPFRRFLQGATQIEDLRKRKRKSRFSDATEEEMERAKGMFTDSFRSRNLEGRGPPVHGPQRHDPYPTSQSPYDAEGYQRGSPKLLSEKTAETGVVFDMLKNIEIDNAEEADFLKNQLCSLLKEFQAKKTAHKSQGHTVIAKDYNHLSQEHQAPPQGQYDRTLREGPEGRCFEIKPGQEGDFYSEDAPRGTGWDDQEQSPVDKFQEYSHPAHPGSRGSSRSRYEDVFGRTPHAGHPQEPSLYPERFTEPMRPYDFPPATEEFSEPPFPAPQGYRTHRGPQHSSSLDKITSTLLELVARK</sequence>
<dbReference type="Proteomes" id="UP000472263">
    <property type="component" value="Chromosome 11"/>
</dbReference>
<feature type="region of interest" description="Disordered" evidence="1">
    <location>
        <begin position="143"/>
        <end position="176"/>
    </location>
</feature>
<evidence type="ECO:0000313" key="3">
    <source>
        <dbReference type="Ensembl" id="ENSMMDP00005009798.1"/>
    </source>
</evidence>
<gene>
    <name evidence="3" type="primary">si:ch211-13c6.2</name>
</gene>
<accession>A0A667X758</accession>
<dbReference type="GO" id="GO:0071011">
    <property type="term" value="C:precatalytic spliceosome"/>
    <property type="evidence" value="ECO:0007669"/>
    <property type="project" value="TreeGrafter"/>
</dbReference>
<feature type="region of interest" description="Disordered" evidence="1">
    <location>
        <begin position="510"/>
        <end position="534"/>
    </location>
</feature>
<evidence type="ECO:0000256" key="1">
    <source>
        <dbReference type="SAM" id="MobiDB-lite"/>
    </source>
</evidence>
<name>A0A667X758_9TELE</name>
<dbReference type="GeneTree" id="ENSGT00940000170761"/>
<proteinExistence type="predicted"/>
<feature type="region of interest" description="Disordered" evidence="1">
    <location>
        <begin position="292"/>
        <end position="480"/>
    </location>
</feature>
<feature type="compositionally biased region" description="Basic and acidic residues" evidence="1">
    <location>
        <begin position="449"/>
        <end position="462"/>
    </location>
</feature>
<dbReference type="InParanoid" id="A0A667X758"/>
<dbReference type="FunCoup" id="A0A667X758">
    <property type="interactions" value="102"/>
</dbReference>
<feature type="region of interest" description="Disordered" evidence="1">
    <location>
        <begin position="563"/>
        <end position="626"/>
    </location>
</feature>
<dbReference type="GO" id="GO:0008270">
    <property type="term" value="F:zinc ion binding"/>
    <property type="evidence" value="ECO:0007669"/>
    <property type="project" value="InterPro"/>
</dbReference>
<reference evidence="3" key="2">
    <citation type="submission" date="2025-08" db="UniProtKB">
        <authorList>
            <consortium name="Ensembl"/>
        </authorList>
    </citation>
    <scope>IDENTIFICATION</scope>
</reference>
<protein>
    <submittedName>
        <fullName evidence="3">Uncharacterized LOC115367397</fullName>
    </submittedName>
</protein>
<organism evidence="3 4">
    <name type="scientific">Myripristis murdjan</name>
    <name type="common">pinecone soldierfish</name>
    <dbReference type="NCBI Taxonomy" id="586833"/>
    <lineage>
        <taxon>Eukaryota</taxon>
        <taxon>Metazoa</taxon>
        <taxon>Chordata</taxon>
        <taxon>Craniata</taxon>
        <taxon>Vertebrata</taxon>
        <taxon>Euteleostomi</taxon>
        <taxon>Actinopterygii</taxon>
        <taxon>Neopterygii</taxon>
        <taxon>Teleostei</taxon>
        <taxon>Neoteleostei</taxon>
        <taxon>Acanthomorphata</taxon>
        <taxon>Holocentriformes</taxon>
        <taxon>Holocentridae</taxon>
        <taxon>Myripristis</taxon>
    </lineage>
</organism>
<dbReference type="PANTHER" id="PTHR45762">
    <property type="entry name" value="ZINC FINGER RNA-BINDING PROTEIN"/>
    <property type="match status" value="1"/>
</dbReference>